<evidence type="ECO:0000256" key="2">
    <source>
        <dbReference type="ARBA" id="ARBA00005871"/>
    </source>
</evidence>
<organism evidence="12 13">
    <name type="scientific">Nocardia vinacea</name>
    <dbReference type="NCBI Taxonomy" id="96468"/>
    <lineage>
        <taxon>Bacteria</taxon>
        <taxon>Bacillati</taxon>
        <taxon>Actinomycetota</taxon>
        <taxon>Actinomycetes</taxon>
        <taxon>Mycobacteriales</taxon>
        <taxon>Nocardiaceae</taxon>
        <taxon>Nocardia</taxon>
    </lineage>
</organism>
<keyword evidence="7" id="KW-0210">Decarboxylase</keyword>
<dbReference type="InterPro" id="IPR006680">
    <property type="entry name" value="Amidohydro-rel"/>
</dbReference>
<proteinExistence type="inferred from homology"/>
<keyword evidence="9" id="KW-0456">Lyase</keyword>
<comment type="subunit">
    <text evidence="3">Monomer.</text>
</comment>
<keyword evidence="13" id="KW-1185">Reference proteome</keyword>
<gene>
    <name evidence="12" type="ORF">OG563_46935</name>
</gene>
<evidence type="ECO:0000313" key="12">
    <source>
        <dbReference type="EMBL" id="WUV46495.1"/>
    </source>
</evidence>
<evidence type="ECO:0000256" key="8">
    <source>
        <dbReference type="ARBA" id="ARBA00022833"/>
    </source>
</evidence>
<dbReference type="PANTHER" id="PTHR21240:SF27">
    <property type="entry name" value="2-AMINO-3-CARBOXYMUCONATE-6-SEMIALDEHYDE DECARBOXYLASE"/>
    <property type="match status" value="1"/>
</dbReference>
<evidence type="ECO:0000256" key="9">
    <source>
        <dbReference type="ARBA" id="ARBA00023239"/>
    </source>
</evidence>
<dbReference type="EC" id="4.1.1.45" evidence="4"/>
<protein>
    <recommendedName>
        <fullName evidence="5">2-amino-3-carboxymuconate-6-semialdehyde decarboxylase</fullName>
        <ecNumber evidence="4">4.1.1.45</ecNumber>
    </recommendedName>
    <alternativeName>
        <fullName evidence="10">Picolinate carboxylase</fullName>
    </alternativeName>
</protein>
<dbReference type="EMBL" id="CP109441">
    <property type="protein sequence ID" value="WUV46495.1"/>
    <property type="molecule type" value="Genomic_DNA"/>
</dbReference>
<dbReference type="Proteomes" id="UP001432062">
    <property type="component" value="Chromosome"/>
</dbReference>
<dbReference type="SUPFAM" id="SSF51556">
    <property type="entry name" value="Metallo-dependent hydrolases"/>
    <property type="match status" value="1"/>
</dbReference>
<dbReference type="Pfam" id="PF04909">
    <property type="entry name" value="Amidohydro_2"/>
    <property type="match status" value="1"/>
</dbReference>
<accession>A0ABZ1YW53</accession>
<evidence type="ECO:0000256" key="7">
    <source>
        <dbReference type="ARBA" id="ARBA00022793"/>
    </source>
</evidence>
<reference evidence="12" key="1">
    <citation type="submission" date="2022-10" db="EMBL/GenBank/DDBJ databases">
        <title>The complete genomes of actinobacterial strains from the NBC collection.</title>
        <authorList>
            <person name="Joergensen T.S."/>
            <person name="Alvarez Arevalo M."/>
            <person name="Sterndorff E.B."/>
            <person name="Faurdal D."/>
            <person name="Vuksanovic O."/>
            <person name="Mourched A.-S."/>
            <person name="Charusanti P."/>
            <person name="Shaw S."/>
            <person name="Blin K."/>
            <person name="Weber T."/>
        </authorList>
    </citation>
    <scope>NUCLEOTIDE SEQUENCE</scope>
    <source>
        <strain evidence="12">NBC_01482</strain>
    </source>
</reference>
<evidence type="ECO:0000256" key="3">
    <source>
        <dbReference type="ARBA" id="ARBA00011245"/>
    </source>
</evidence>
<dbReference type="RefSeq" id="WP_329410263.1">
    <property type="nucleotide sequence ID" value="NZ_CP109441.1"/>
</dbReference>
<evidence type="ECO:0000256" key="6">
    <source>
        <dbReference type="ARBA" id="ARBA00022723"/>
    </source>
</evidence>
<comment type="pathway">
    <text evidence="1">Secondary metabolite metabolism; quinolate metabolism.</text>
</comment>
<evidence type="ECO:0000259" key="11">
    <source>
        <dbReference type="Pfam" id="PF04909"/>
    </source>
</evidence>
<evidence type="ECO:0000256" key="1">
    <source>
        <dbReference type="ARBA" id="ARBA00005079"/>
    </source>
</evidence>
<name>A0ABZ1YW53_9NOCA</name>
<evidence type="ECO:0000256" key="5">
    <source>
        <dbReference type="ARBA" id="ARBA00021214"/>
    </source>
</evidence>
<keyword evidence="8" id="KW-0862">Zinc</keyword>
<dbReference type="InterPro" id="IPR032466">
    <property type="entry name" value="Metal_Hydrolase"/>
</dbReference>
<evidence type="ECO:0000256" key="10">
    <source>
        <dbReference type="ARBA" id="ARBA00031120"/>
    </source>
</evidence>
<dbReference type="PANTHER" id="PTHR21240">
    <property type="entry name" value="2-AMINO-3-CARBOXYLMUCONATE-6-SEMIALDEHYDE DECARBOXYLASE"/>
    <property type="match status" value="1"/>
</dbReference>
<dbReference type="InterPro" id="IPR032465">
    <property type="entry name" value="ACMSD"/>
</dbReference>
<dbReference type="Gene3D" id="3.20.20.140">
    <property type="entry name" value="Metal-dependent hydrolases"/>
    <property type="match status" value="1"/>
</dbReference>
<evidence type="ECO:0000256" key="4">
    <source>
        <dbReference type="ARBA" id="ARBA00012365"/>
    </source>
</evidence>
<evidence type="ECO:0000313" key="13">
    <source>
        <dbReference type="Proteomes" id="UP001432062"/>
    </source>
</evidence>
<keyword evidence="6" id="KW-0479">Metal-binding</keyword>
<feature type="domain" description="Amidohydrolase-related" evidence="11">
    <location>
        <begin position="10"/>
        <end position="335"/>
    </location>
</feature>
<sequence>MPRAEHPPIVDVHAHLFPIGLPDMHAITGDARWPSLAVGGQDGRIMCGRNVFRQVRAPLWDRAARIAELDAAGIATQVVSPVPVTLAYWADTPLAVRFMRALNDALAREVAADDRLIGLGAVPLQDVGAAIDELVRIRTDLGLRGAEIGTVIAGRELDDPQLRPFFGAAQELDAVLAIHPMDGGAGVIRRSGQPYDFGIAMLTDTAMAATALVFGGVLDDCPDLRVVLAHGCGSYAWTYPRLRAASQHWGQGDPARLDELTRALWVDSLVFDPVHLSVLAHRFGADRIMVGTDHPFVPGELTAGPNLVRSAVDGGLLTAAEATAILATNAARFLGSVAADPGLPPTVASGSS</sequence>
<comment type="similarity">
    <text evidence="2">Belongs to the metallo-dependent hydrolases superfamily. ACMSD family.</text>
</comment>